<gene>
    <name evidence="3" type="ORF">INT46_003027</name>
</gene>
<dbReference type="GO" id="GO:0005739">
    <property type="term" value="C:mitochondrion"/>
    <property type="evidence" value="ECO:0007669"/>
    <property type="project" value="TreeGrafter"/>
</dbReference>
<dbReference type="PANTHER" id="PTHR28627:SF1">
    <property type="entry name" value="CYTOCHROME C OXIDASE ASSEMBLY FACTOR 5"/>
    <property type="match status" value="1"/>
</dbReference>
<dbReference type="EMBL" id="JAEPRC010000846">
    <property type="protein sequence ID" value="KAG2191258.1"/>
    <property type="molecule type" value="Genomic_DNA"/>
</dbReference>
<dbReference type="InterPro" id="IPR018793">
    <property type="entry name" value="Cyt_c_oxidase_assmbl_Pet191"/>
</dbReference>
<dbReference type="GO" id="GO:0033617">
    <property type="term" value="P:mitochondrial respiratory chain complex IV assembly"/>
    <property type="evidence" value="ECO:0007669"/>
    <property type="project" value="TreeGrafter"/>
</dbReference>
<dbReference type="Proteomes" id="UP000650833">
    <property type="component" value="Unassembled WGS sequence"/>
</dbReference>
<proteinExistence type="inferred from homology"/>
<accession>A0A8H7UTA3</accession>
<comment type="similarity">
    <text evidence="1">Belongs to the PET191 family.</text>
</comment>
<organism evidence="3 4">
    <name type="scientific">Mucor plumbeus</name>
    <dbReference type="NCBI Taxonomy" id="97098"/>
    <lineage>
        <taxon>Eukaryota</taxon>
        <taxon>Fungi</taxon>
        <taxon>Fungi incertae sedis</taxon>
        <taxon>Mucoromycota</taxon>
        <taxon>Mucoromycotina</taxon>
        <taxon>Mucoromycetes</taxon>
        <taxon>Mucorales</taxon>
        <taxon>Mucorineae</taxon>
        <taxon>Mucoraceae</taxon>
        <taxon>Mucor</taxon>
    </lineage>
</organism>
<keyword evidence="2" id="KW-1015">Disulfide bond</keyword>
<dbReference type="Pfam" id="PF10203">
    <property type="entry name" value="Pet191_N"/>
    <property type="match status" value="1"/>
</dbReference>
<reference evidence="3" key="1">
    <citation type="submission" date="2020-12" db="EMBL/GenBank/DDBJ databases">
        <title>Metabolic potential, ecology and presence of endohyphal bacteria is reflected in genomic diversity of Mucoromycotina.</title>
        <authorList>
            <person name="Muszewska A."/>
            <person name="Okrasinska A."/>
            <person name="Steczkiewicz K."/>
            <person name="Drgas O."/>
            <person name="Orlowska M."/>
            <person name="Perlinska-Lenart U."/>
            <person name="Aleksandrzak-Piekarczyk T."/>
            <person name="Szatraj K."/>
            <person name="Zielenkiewicz U."/>
            <person name="Pilsyk S."/>
            <person name="Malc E."/>
            <person name="Mieczkowski P."/>
            <person name="Kruszewska J.S."/>
            <person name="Biernat P."/>
            <person name="Pawlowska J."/>
        </authorList>
    </citation>
    <scope>NUCLEOTIDE SEQUENCE</scope>
    <source>
        <strain evidence="3">CBS 226.32</strain>
    </source>
</reference>
<name>A0A8H7UTA3_9FUNG</name>
<evidence type="ECO:0000256" key="2">
    <source>
        <dbReference type="ARBA" id="ARBA00023157"/>
    </source>
</evidence>
<dbReference type="AlphaFoldDB" id="A0A8H7UTA3"/>
<sequence>MPSSCQEIRQELIECMLKSDCVLKKRNTVQECFKEEHKADVPSECLSIKKSFAECKRGMIDPRMRLRGNKTQ</sequence>
<evidence type="ECO:0000256" key="1">
    <source>
        <dbReference type="ARBA" id="ARBA00007785"/>
    </source>
</evidence>
<evidence type="ECO:0000313" key="4">
    <source>
        <dbReference type="Proteomes" id="UP000650833"/>
    </source>
</evidence>
<protein>
    <recommendedName>
        <fullName evidence="5">Cytochrome c oxidase assembly factor 5</fullName>
    </recommendedName>
</protein>
<comment type="caution">
    <text evidence="3">The sequence shown here is derived from an EMBL/GenBank/DDBJ whole genome shotgun (WGS) entry which is preliminary data.</text>
</comment>
<keyword evidence="4" id="KW-1185">Reference proteome</keyword>
<evidence type="ECO:0008006" key="5">
    <source>
        <dbReference type="Google" id="ProtNLM"/>
    </source>
</evidence>
<dbReference type="PANTHER" id="PTHR28627">
    <property type="entry name" value="CYTOCHROME C OXIDASE ASSEMBLY FACTOR 5"/>
    <property type="match status" value="1"/>
</dbReference>
<evidence type="ECO:0000313" key="3">
    <source>
        <dbReference type="EMBL" id="KAG2191258.1"/>
    </source>
</evidence>
<dbReference type="OrthoDB" id="282149at2759"/>